<comment type="caution">
    <text evidence="11">Lacks conserved residue(s) required for the propagation of feature annotation.</text>
</comment>
<feature type="binding site" evidence="11">
    <location>
        <begin position="270"/>
        <end position="272"/>
    </location>
    <ligand>
        <name>FMN</name>
        <dbReference type="ChEBI" id="CHEBI:58210"/>
    </ligand>
</feature>
<dbReference type="InterPro" id="IPR013785">
    <property type="entry name" value="Aldolase_TIM"/>
</dbReference>
<comment type="subunit">
    <text evidence="10 11">Homooctamer. Dimer of tetramers.</text>
</comment>
<keyword evidence="5 11" id="KW-0479">Metal-binding</keyword>
<comment type="cofactor">
    <cofactor evidence="1 11">
        <name>FMN</name>
        <dbReference type="ChEBI" id="CHEBI:58210"/>
    </cofactor>
</comment>
<dbReference type="HAMAP" id="MF_00354">
    <property type="entry name" value="Idi_2"/>
    <property type="match status" value="1"/>
</dbReference>
<evidence type="ECO:0000256" key="7">
    <source>
        <dbReference type="ARBA" id="ARBA00022857"/>
    </source>
</evidence>
<feature type="binding site" evidence="11">
    <location>
        <position position="183"/>
    </location>
    <ligand>
        <name>FMN</name>
        <dbReference type="ChEBI" id="CHEBI:58210"/>
    </ligand>
</feature>
<comment type="cofactor">
    <cofactor evidence="11">
        <name>NADPH</name>
        <dbReference type="ChEBI" id="CHEBI:57783"/>
    </cofactor>
</comment>
<dbReference type="CDD" id="cd02811">
    <property type="entry name" value="IDI-2_FMN"/>
    <property type="match status" value="1"/>
</dbReference>
<dbReference type="PANTHER" id="PTHR43665:SF1">
    <property type="entry name" value="ISOPENTENYL-DIPHOSPHATE DELTA-ISOMERASE"/>
    <property type="match status" value="1"/>
</dbReference>
<feature type="binding site" evidence="11">
    <location>
        <position position="56"/>
    </location>
    <ligand>
        <name>FMN</name>
        <dbReference type="ChEBI" id="CHEBI:58210"/>
    </ligand>
</feature>
<dbReference type="PANTHER" id="PTHR43665">
    <property type="entry name" value="ISOPENTENYL-DIPHOSPHATE DELTA-ISOMERASE"/>
    <property type="match status" value="1"/>
</dbReference>
<keyword evidence="7 11" id="KW-0521">NADP</keyword>
<gene>
    <name evidence="11" type="primary">fni</name>
    <name evidence="13" type="ORF">ENS19_05130</name>
</gene>
<evidence type="ECO:0000256" key="4">
    <source>
        <dbReference type="ARBA" id="ARBA00022643"/>
    </source>
</evidence>
<dbReference type="EC" id="5.3.3.2" evidence="11"/>
<feature type="binding site" evidence="11">
    <location>
        <begin position="291"/>
        <end position="292"/>
    </location>
    <ligand>
        <name>FMN</name>
        <dbReference type="ChEBI" id="CHEBI:58210"/>
    </ligand>
</feature>
<dbReference type="GO" id="GO:0000287">
    <property type="term" value="F:magnesium ion binding"/>
    <property type="evidence" value="ECO:0007669"/>
    <property type="project" value="UniProtKB-UniRule"/>
</dbReference>
<evidence type="ECO:0000256" key="9">
    <source>
        <dbReference type="ARBA" id="ARBA00023235"/>
    </source>
</evidence>
<protein>
    <recommendedName>
        <fullName evidence="11">Isopentenyl-diphosphate delta-isomerase</fullName>
        <shortName evidence="11">IPP isomerase</shortName>
        <ecNumber evidence="11">5.3.3.2</ecNumber>
    </recommendedName>
    <alternativeName>
        <fullName evidence="11">Isopentenyl diphosphate:dimethylallyl diphosphate isomerase</fullName>
    </alternativeName>
    <alternativeName>
        <fullName evidence="11">Isopentenyl pyrophosphate isomerase</fullName>
    </alternativeName>
    <alternativeName>
        <fullName evidence="11">Type 2 isopentenyl diphosphate isomerase</fullName>
        <shortName evidence="11">IDI-2</shortName>
    </alternativeName>
</protein>
<reference evidence="13" key="1">
    <citation type="journal article" date="2020" name="mSystems">
        <title>Genome- and Community-Level Interaction Insights into Carbon Utilization and Element Cycling Functions of Hydrothermarchaeota in Hydrothermal Sediment.</title>
        <authorList>
            <person name="Zhou Z."/>
            <person name="Liu Y."/>
            <person name="Xu W."/>
            <person name="Pan J."/>
            <person name="Luo Z.H."/>
            <person name="Li M."/>
        </authorList>
    </citation>
    <scope>NUCLEOTIDE SEQUENCE [LARGE SCALE GENOMIC DNA]</scope>
    <source>
        <strain evidence="13">SpSt-468</strain>
    </source>
</reference>
<proteinExistence type="inferred from homology"/>
<feature type="binding site" evidence="11">
    <location>
        <position position="116"/>
    </location>
    <ligand>
        <name>FMN</name>
        <dbReference type="ChEBI" id="CHEBI:58210"/>
    </ligand>
</feature>
<dbReference type="GO" id="GO:0070402">
    <property type="term" value="F:NADPH binding"/>
    <property type="evidence" value="ECO:0007669"/>
    <property type="project" value="UniProtKB-UniRule"/>
</dbReference>
<evidence type="ECO:0000313" key="13">
    <source>
        <dbReference type="EMBL" id="HFK20651.1"/>
    </source>
</evidence>
<comment type="similarity">
    <text evidence="11">Belongs to the IPP isomerase type 2 family.</text>
</comment>
<dbReference type="GO" id="GO:0016491">
    <property type="term" value="F:oxidoreductase activity"/>
    <property type="evidence" value="ECO:0007669"/>
    <property type="project" value="InterPro"/>
</dbReference>
<dbReference type="InterPro" id="IPR000262">
    <property type="entry name" value="FMN-dep_DH"/>
</dbReference>
<dbReference type="GO" id="GO:0008299">
    <property type="term" value="P:isoprenoid biosynthetic process"/>
    <property type="evidence" value="ECO:0007669"/>
    <property type="project" value="UniProtKB-UniRule"/>
</dbReference>
<feature type="binding site" evidence="11">
    <location>
        <position position="152"/>
    </location>
    <ligand>
        <name>Mg(2+)</name>
        <dbReference type="ChEBI" id="CHEBI:18420"/>
    </ligand>
</feature>
<feature type="binding site" evidence="11">
    <location>
        <position position="151"/>
    </location>
    <ligand>
        <name>substrate</name>
    </ligand>
</feature>
<evidence type="ECO:0000256" key="3">
    <source>
        <dbReference type="ARBA" id="ARBA00022630"/>
    </source>
</evidence>
<dbReference type="AlphaFoldDB" id="A0A7C3ILP8"/>
<dbReference type="GO" id="GO:0004452">
    <property type="term" value="F:isopentenyl-diphosphate delta-isomerase activity"/>
    <property type="evidence" value="ECO:0007669"/>
    <property type="project" value="UniProtKB-UniRule"/>
</dbReference>
<comment type="catalytic activity">
    <reaction evidence="11">
        <text>isopentenyl diphosphate = dimethylallyl diphosphate</text>
        <dbReference type="Rhea" id="RHEA:23284"/>
        <dbReference type="ChEBI" id="CHEBI:57623"/>
        <dbReference type="ChEBI" id="CHEBI:128769"/>
        <dbReference type="EC" id="5.3.3.2"/>
    </reaction>
</comment>
<dbReference type="PIRSF" id="PIRSF003314">
    <property type="entry name" value="IPP_isomerase"/>
    <property type="match status" value="1"/>
</dbReference>
<feature type="binding site" evidence="11">
    <location>
        <begin position="87"/>
        <end position="89"/>
    </location>
    <ligand>
        <name>substrate</name>
    </ligand>
</feature>
<accession>A0A7C3ILP8</accession>
<evidence type="ECO:0000256" key="1">
    <source>
        <dbReference type="ARBA" id="ARBA00001917"/>
    </source>
</evidence>
<dbReference type="GO" id="GO:0005737">
    <property type="term" value="C:cytoplasm"/>
    <property type="evidence" value="ECO:0007669"/>
    <property type="project" value="UniProtKB-SubCell"/>
</dbReference>
<keyword evidence="2 11" id="KW-0963">Cytoplasm</keyword>
<dbReference type="NCBIfam" id="TIGR02151">
    <property type="entry name" value="IPP_isom_2"/>
    <property type="match status" value="1"/>
</dbReference>
<organism evidence="13">
    <name type="scientific">Candidatus Methanomethylicus mesodigestus</name>
    <dbReference type="NCBI Taxonomy" id="1867258"/>
    <lineage>
        <taxon>Archaea</taxon>
        <taxon>Thermoproteota</taxon>
        <taxon>Methanosuratincolia</taxon>
        <taxon>Candidatus Methanomethylicales</taxon>
        <taxon>Candidatus Methanomethylicaceae</taxon>
        <taxon>Candidatus Methanomethylicus</taxon>
    </lineage>
</organism>
<name>A0A7C3ILP8_9CREN</name>
<keyword evidence="4 11" id="KW-0288">FMN</keyword>
<comment type="subcellular location">
    <subcellularLocation>
        <location evidence="11">Cytoplasm</location>
    </subcellularLocation>
</comment>
<comment type="cofactor">
    <cofactor evidence="11">
        <name>Mg(2+)</name>
        <dbReference type="ChEBI" id="CHEBI:18420"/>
    </cofactor>
</comment>
<comment type="function">
    <text evidence="11">Involved in the biosynthesis of isoprenoids. Catalyzes the 1,3-allylic rearrangement of the homoallylic substrate isopentenyl (IPP) to its allylic isomer, dimethylallyl diphosphate (DMAPP).</text>
</comment>
<feature type="domain" description="FMN-dependent dehydrogenase" evidence="12">
    <location>
        <begin position="169"/>
        <end position="334"/>
    </location>
</feature>
<keyword evidence="8 11" id="KW-0414">Isoprene biosynthesis</keyword>
<sequence>MHLEICRDREVGARRKTTHLSDVELVHMAMPELDLGDVSTATRLFGKQLSAPLMISAMTGGHPSAKKVNESLGMAAAELAVAISVGSQRAAVEDARLEDSFRVVREVSDKILVVANMGAAQLLSRGASEFAQKAVKMVSADALAIHLNPLQELVQPRGDSKYKGVLKGISSVVRSIGVPVIVKETGCGISKEVAAQLSDAGVAAIEVAGAGGTSWAAVEHYNALMNGDKAKAEIAETFWDWGIPTAMSICEAVSARRSLKGKFKVIASGGIKDGIDVAKSLVLGADLAGVARPLLIPAFHGHKEVAEKLMRIVHELKITCLLCGCRSVGDLGKAKAVISGGLRDWIEQRGLEIGRVEEVNLR</sequence>
<feature type="binding site" evidence="11">
    <location>
        <begin position="57"/>
        <end position="59"/>
    </location>
    <ligand>
        <name>FMN</name>
        <dbReference type="ChEBI" id="CHEBI:58210"/>
    </ligand>
</feature>
<dbReference type="SUPFAM" id="SSF51395">
    <property type="entry name" value="FMN-linked oxidoreductases"/>
    <property type="match status" value="1"/>
</dbReference>
<evidence type="ECO:0000256" key="6">
    <source>
        <dbReference type="ARBA" id="ARBA00022842"/>
    </source>
</evidence>
<evidence type="ECO:0000256" key="2">
    <source>
        <dbReference type="ARBA" id="ARBA00022490"/>
    </source>
</evidence>
<feature type="binding site" evidence="11">
    <location>
        <position position="87"/>
    </location>
    <ligand>
        <name>FMN</name>
        <dbReference type="ChEBI" id="CHEBI:58210"/>
    </ligand>
</feature>
<dbReference type="SMART" id="SM01240">
    <property type="entry name" value="IMPDH"/>
    <property type="match status" value="1"/>
</dbReference>
<evidence type="ECO:0000256" key="5">
    <source>
        <dbReference type="ARBA" id="ARBA00022723"/>
    </source>
</evidence>
<evidence type="ECO:0000259" key="12">
    <source>
        <dbReference type="Pfam" id="PF01070"/>
    </source>
</evidence>
<keyword evidence="6 11" id="KW-0460">Magnesium</keyword>
<dbReference type="GO" id="GO:0010181">
    <property type="term" value="F:FMN binding"/>
    <property type="evidence" value="ECO:0007669"/>
    <property type="project" value="UniProtKB-UniRule"/>
</dbReference>
<evidence type="ECO:0000256" key="10">
    <source>
        <dbReference type="ARBA" id="ARBA00025810"/>
    </source>
</evidence>
<evidence type="ECO:0000256" key="11">
    <source>
        <dbReference type="HAMAP-Rule" id="MF_00354"/>
    </source>
</evidence>
<evidence type="ECO:0000256" key="8">
    <source>
        <dbReference type="ARBA" id="ARBA00023229"/>
    </source>
</evidence>
<feature type="binding site" evidence="11">
    <location>
        <position position="213"/>
    </location>
    <ligand>
        <name>FMN</name>
        <dbReference type="ChEBI" id="CHEBI:58210"/>
    </ligand>
</feature>
<keyword evidence="3 11" id="KW-0285">Flavoprotein</keyword>
<dbReference type="Pfam" id="PF01070">
    <property type="entry name" value="FMN_dh"/>
    <property type="match status" value="1"/>
</dbReference>
<comment type="caution">
    <text evidence="13">The sequence shown here is derived from an EMBL/GenBank/DDBJ whole genome shotgun (WGS) entry which is preliminary data.</text>
</comment>
<dbReference type="EMBL" id="DSTX01000008">
    <property type="protein sequence ID" value="HFK20651.1"/>
    <property type="molecule type" value="Genomic_DNA"/>
</dbReference>
<keyword evidence="9 11" id="KW-0413">Isomerase</keyword>
<dbReference type="InterPro" id="IPR011179">
    <property type="entry name" value="IPdP_isomerase"/>
</dbReference>
<dbReference type="Gene3D" id="3.20.20.70">
    <property type="entry name" value="Aldolase class I"/>
    <property type="match status" value="1"/>
</dbReference>